<dbReference type="NCBIfam" id="TIGR00520">
    <property type="entry name" value="asnASE_II"/>
    <property type="match status" value="1"/>
</dbReference>
<comment type="caution">
    <text evidence="9">The sequence shown here is derived from an EMBL/GenBank/DDBJ whole genome shotgun (WGS) entry which is preliminary data.</text>
</comment>
<gene>
    <name evidence="9" type="primary">ansZ</name>
    <name evidence="9" type="ORF">GAK30_02532</name>
</gene>
<evidence type="ECO:0000256" key="6">
    <source>
        <dbReference type="RuleBase" id="RU004456"/>
    </source>
</evidence>
<dbReference type="InterPro" id="IPR006034">
    <property type="entry name" value="Asparaginase/glutaminase-like"/>
</dbReference>
<dbReference type="Gene3D" id="3.40.50.40">
    <property type="match status" value="1"/>
</dbReference>
<dbReference type="GO" id="GO:0004067">
    <property type="term" value="F:asparaginase activity"/>
    <property type="evidence" value="ECO:0007669"/>
    <property type="project" value="UniProtKB-UniRule"/>
</dbReference>
<protein>
    <submittedName>
        <fullName evidence="9">L-asparaginase 2</fullName>
    </submittedName>
</protein>
<name>A0A7V8FMT1_9BURK</name>
<dbReference type="Pfam" id="PF17763">
    <property type="entry name" value="Asparaginase_C"/>
    <property type="match status" value="1"/>
</dbReference>
<dbReference type="SUPFAM" id="SSF53774">
    <property type="entry name" value="Glutaminase/Asparaginase"/>
    <property type="match status" value="1"/>
</dbReference>
<dbReference type="CDD" id="cd08964">
    <property type="entry name" value="L-asparaginase_II"/>
    <property type="match status" value="1"/>
</dbReference>
<dbReference type="InterPro" id="IPR036152">
    <property type="entry name" value="Asp/glu_Ase-like_sf"/>
</dbReference>
<feature type="domain" description="Asparaginase/glutaminase C-terminal" evidence="8">
    <location>
        <begin position="228"/>
        <end position="330"/>
    </location>
</feature>
<dbReference type="Proteomes" id="UP000461670">
    <property type="component" value="Unassembled WGS sequence"/>
</dbReference>
<dbReference type="InterPro" id="IPR027473">
    <property type="entry name" value="L-asparaginase_C"/>
</dbReference>
<feature type="domain" description="L-asparaginase N-terminal" evidence="7">
    <location>
        <begin position="16"/>
        <end position="208"/>
    </location>
</feature>
<feature type="binding site" evidence="4">
    <location>
        <begin position="104"/>
        <end position="105"/>
    </location>
    <ligand>
        <name>substrate</name>
    </ligand>
</feature>
<dbReference type="FunFam" id="3.40.50.1170:FF:000001">
    <property type="entry name" value="L-asparaginase 2"/>
    <property type="match status" value="1"/>
</dbReference>
<dbReference type="InterPro" id="IPR037152">
    <property type="entry name" value="L-asparaginase_N_sf"/>
</dbReference>
<evidence type="ECO:0000256" key="5">
    <source>
        <dbReference type="PROSITE-ProRule" id="PRU10099"/>
    </source>
</evidence>
<organism evidence="9 10">
    <name type="scientific">Paracidovorax wautersii</name>
    <dbReference type="NCBI Taxonomy" id="1177982"/>
    <lineage>
        <taxon>Bacteria</taxon>
        <taxon>Pseudomonadati</taxon>
        <taxon>Pseudomonadota</taxon>
        <taxon>Betaproteobacteria</taxon>
        <taxon>Burkholderiales</taxon>
        <taxon>Comamonadaceae</taxon>
        <taxon>Paracidovorax</taxon>
    </lineage>
</organism>
<dbReference type="InterPro" id="IPR004550">
    <property type="entry name" value="AsnASE_II"/>
</dbReference>
<comment type="similarity">
    <text evidence="1 6">Belongs to the asparaginase 1 family.</text>
</comment>
<dbReference type="PRINTS" id="PR00139">
    <property type="entry name" value="ASNGLNASE"/>
</dbReference>
<dbReference type="InterPro" id="IPR020827">
    <property type="entry name" value="Asparaginase/glutaminase_AS1"/>
</dbReference>
<keyword evidence="2" id="KW-0378">Hydrolase</keyword>
<dbReference type="PROSITE" id="PS51732">
    <property type="entry name" value="ASN_GLN_ASE_3"/>
    <property type="match status" value="1"/>
</dbReference>
<dbReference type="AlphaFoldDB" id="A0A7V8FMT1"/>
<evidence type="ECO:0000256" key="3">
    <source>
        <dbReference type="PIRSR" id="PIRSR001220-1"/>
    </source>
</evidence>
<evidence type="ECO:0000256" key="1">
    <source>
        <dbReference type="ARBA" id="ARBA00010518"/>
    </source>
</evidence>
<feature type="binding site" evidence="4">
    <location>
        <position position="71"/>
    </location>
    <ligand>
        <name>substrate</name>
    </ligand>
</feature>
<dbReference type="GO" id="GO:0006528">
    <property type="term" value="P:asparagine metabolic process"/>
    <property type="evidence" value="ECO:0007669"/>
    <property type="project" value="InterPro"/>
</dbReference>
<dbReference type="Gene3D" id="3.40.50.1170">
    <property type="entry name" value="L-asparaginase, N-terminal domain"/>
    <property type="match status" value="1"/>
</dbReference>
<dbReference type="PANTHER" id="PTHR11707:SF28">
    <property type="entry name" value="60 KDA LYSOPHOSPHOLIPASE"/>
    <property type="match status" value="1"/>
</dbReference>
<dbReference type="PIRSF" id="PIRSF500176">
    <property type="entry name" value="L_ASNase"/>
    <property type="match status" value="1"/>
</dbReference>
<evidence type="ECO:0000256" key="2">
    <source>
        <dbReference type="ARBA" id="ARBA00022801"/>
    </source>
</evidence>
<proteinExistence type="inferred from homology"/>
<evidence type="ECO:0000313" key="10">
    <source>
        <dbReference type="Proteomes" id="UP000461670"/>
    </source>
</evidence>
<sequence length="332" mass="33995">MTLSAAPTDSRALPGVALFATGGTIAGSSASKTDTTDYLPGAIGIADLLAAVPELAGVARISGEQVANVASSDVDQAILLRLARALHEKLADPAIAGAVVTHGTDMLAESAFFIELTVRSPKPVVFVGAMRPATAISADGPMNLLNAVTLAASPAAAGRGTLIALNDRIGSAFYTQKTNSTALDTFRADEQGALGLFLSGQPRFYYEPAAPLGRPFFDIAGIEALPLVPILYAHQDMGPALIDAAIAGGARGLVIAGSGNGTLPEPVKQRVAQLDGEGFVVVRASRAANGFVTPKKEGIAAGIYSASKARWLLALALATGATREQIRQYFSA</sequence>
<accession>A0A7V8FMT1</accession>
<dbReference type="PANTHER" id="PTHR11707">
    <property type="entry name" value="L-ASPARAGINASE"/>
    <property type="match status" value="1"/>
</dbReference>
<feature type="active site" description="O-isoaspartyl threonine intermediate" evidence="3">
    <location>
        <position position="24"/>
    </location>
</feature>
<dbReference type="PIRSF" id="PIRSF001220">
    <property type="entry name" value="L-ASNase_gatD"/>
    <property type="match status" value="1"/>
</dbReference>
<dbReference type="InterPro" id="IPR027474">
    <property type="entry name" value="L-asparaginase_N"/>
</dbReference>
<evidence type="ECO:0000259" key="7">
    <source>
        <dbReference type="Pfam" id="PF00710"/>
    </source>
</evidence>
<evidence type="ECO:0000256" key="4">
    <source>
        <dbReference type="PIRSR" id="PIRSR001220-2"/>
    </source>
</evidence>
<evidence type="ECO:0000313" key="9">
    <source>
        <dbReference type="EMBL" id="KAF1020388.1"/>
    </source>
</evidence>
<dbReference type="InterPro" id="IPR040919">
    <property type="entry name" value="Asparaginase_C"/>
</dbReference>
<dbReference type="EMBL" id="WNDQ01000036">
    <property type="protein sequence ID" value="KAF1020388.1"/>
    <property type="molecule type" value="Genomic_DNA"/>
</dbReference>
<evidence type="ECO:0000259" key="8">
    <source>
        <dbReference type="Pfam" id="PF17763"/>
    </source>
</evidence>
<dbReference type="SMART" id="SM00870">
    <property type="entry name" value="Asparaginase"/>
    <property type="match status" value="1"/>
</dbReference>
<dbReference type="PROSITE" id="PS00144">
    <property type="entry name" value="ASN_GLN_ASE_1"/>
    <property type="match status" value="1"/>
</dbReference>
<dbReference type="Pfam" id="PF00710">
    <property type="entry name" value="Asparaginase"/>
    <property type="match status" value="1"/>
</dbReference>
<feature type="active site" evidence="5">
    <location>
        <position position="24"/>
    </location>
</feature>
<reference evidence="10" key="1">
    <citation type="journal article" date="2020" name="MBio">
        <title>Horizontal gene transfer to a defensive symbiont with a reduced genome amongst a multipartite beetle microbiome.</title>
        <authorList>
            <person name="Waterworth S.C."/>
            <person name="Florez L.V."/>
            <person name="Rees E.R."/>
            <person name="Hertweck C."/>
            <person name="Kaltenpoth M."/>
            <person name="Kwan J.C."/>
        </authorList>
    </citation>
    <scope>NUCLEOTIDE SEQUENCE [LARGE SCALE GENOMIC DNA]</scope>
</reference>